<dbReference type="InterPro" id="IPR023198">
    <property type="entry name" value="PGP-like_dom2"/>
</dbReference>
<keyword evidence="1" id="KW-0378">Hydrolase</keyword>
<dbReference type="InterPro" id="IPR023214">
    <property type="entry name" value="HAD_sf"/>
</dbReference>
<dbReference type="InterPro" id="IPR006439">
    <property type="entry name" value="HAD-SF_hydro_IA"/>
</dbReference>
<dbReference type="NCBIfam" id="TIGR01509">
    <property type="entry name" value="HAD-SF-IA-v3"/>
    <property type="match status" value="1"/>
</dbReference>
<dbReference type="Proteomes" id="UP000762676">
    <property type="component" value="Unassembled WGS sequence"/>
</dbReference>
<name>A0AAV4G5C5_9GAST</name>
<reference evidence="1 2" key="1">
    <citation type="journal article" date="2021" name="Elife">
        <title>Chloroplast acquisition without the gene transfer in kleptoplastic sea slugs, Plakobranchus ocellatus.</title>
        <authorList>
            <person name="Maeda T."/>
            <person name="Takahashi S."/>
            <person name="Yoshida T."/>
            <person name="Shimamura S."/>
            <person name="Takaki Y."/>
            <person name="Nagai Y."/>
            <person name="Toyoda A."/>
            <person name="Suzuki Y."/>
            <person name="Arimoto A."/>
            <person name="Ishii H."/>
            <person name="Satoh N."/>
            <person name="Nishiyama T."/>
            <person name="Hasebe M."/>
            <person name="Maruyama T."/>
            <person name="Minagawa J."/>
            <person name="Obokata J."/>
            <person name="Shigenobu S."/>
        </authorList>
    </citation>
    <scope>NUCLEOTIDE SEQUENCE [LARGE SCALE GENOMIC DNA]</scope>
</reference>
<protein>
    <submittedName>
        <fullName evidence="1">Bifunctional epoxide hydrolase 2</fullName>
    </submittedName>
</protein>
<evidence type="ECO:0000313" key="2">
    <source>
        <dbReference type="Proteomes" id="UP000762676"/>
    </source>
</evidence>
<evidence type="ECO:0000313" key="1">
    <source>
        <dbReference type="EMBL" id="GFR80887.1"/>
    </source>
</evidence>
<dbReference type="InterPro" id="IPR052898">
    <property type="entry name" value="ACAD10-like"/>
</dbReference>
<dbReference type="EMBL" id="BMAT01001160">
    <property type="protein sequence ID" value="GFR80887.1"/>
    <property type="molecule type" value="Genomic_DNA"/>
</dbReference>
<dbReference type="Gene3D" id="3.40.50.1000">
    <property type="entry name" value="HAD superfamily/HAD-like"/>
    <property type="match status" value="2"/>
</dbReference>
<comment type="caution">
    <text evidence="1">The sequence shown here is derived from an EMBL/GenBank/DDBJ whole genome shotgun (WGS) entry which is preliminary data.</text>
</comment>
<sequence length="157" mass="17453">MNELDKGSHSQSHFKAVIFDMGGVFLPDPFQKFQADFETLMDLPRGAVSNILVKGWVDGPWGKIMTGQMALPRFARVVESCVLGYSKPHLRAFTECLRLVQVSPEQAVFLDDLTDNVLAARNLGITALKVGMLEIFLSQPPLISFILSAKIECFPLR</sequence>
<dbReference type="Gene3D" id="1.10.150.240">
    <property type="entry name" value="Putative phosphatase, domain 2"/>
    <property type="match status" value="1"/>
</dbReference>
<keyword evidence="2" id="KW-1185">Reference proteome</keyword>
<proteinExistence type="predicted"/>
<dbReference type="InterPro" id="IPR036412">
    <property type="entry name" value="HAD-like_sf"/>
</dbReference>
<organism evidence="1 2">
    <name type="scientific">Elysia marginata</name>
    <dbReference type="NCBI Taxonomy" id="1093978"/>
    <lineage>
        <taxon>Eukaryota</taxon>
        <taxon>Metazoa</taxon>
        <taxon>Spiralia</taxon>
        <taxon>Lophotrochozoa</taxon>
        <taxon>Mollusca</taxon>
        <taxon>Gastropoda</taxon>
        <taxon>Heterobranchia</taxon>
        <taxon>Euthyneura</taxon>
        <taxon>Panpulmonata</taxon>
        <taxon>Sacoglossa</taxon>
        <taxon>Placobranchoidea</taxon>
        <taxon>Plakobranchidae</taxon>
        <taxon>Elysia</taxon>
    </lineage>
</organism>
<gene>
    <name evidence="1" type="ORF">ElyMa_000591500</name>
</gene>
<dbReference type="PANTHER" id="PTHR47829">
    <property type="entry name" value="HYDROLASE, PUTATIVE (AFU_ORTHOLOGUE AFUA_1G12880)-RELATED"/>
    <property type="match status" value="1"/>
</dbReference>
<dbReference type="GO" id="GO:0016787">
    <property type="term" value="F:hydrolase activity"/>
    <property type="evidence" value="ECO:0007669"/>
    <property type="project" value="UniProtKB-KW"/>
</dbReference>
<dbReference type="PANTHER" id="PTHR47829:SF1">
    <property type="entry name" value="HAD FAMILY PHOSPHATASE"/>
    <property type="match status" value="1"/>
</dbReference>
<dbReference type="SUPFAM" id="SSF56784">
    <property type="entry name" value="HAD-like"/>
    <property type="match status" value="1"/>
</dbReference>
<accession>A0AAV4G5C5</accession>
<dbReference type="AlphaFoldDB" id="A0AAV4G5C5"/>